<organism evidence="2 3">
    <name type="scientific">Bonamia ostreae</name>
    <dbReference type="NCBI Taxonomy" id="126728"/>
    <lineage>
        <taxon>Eukaryota</taxon>
        <taxon>Sar</taxon>
        <taxon>Rhizaria</taxon>
        <taxon>Endomyxa</taxon>
        <taxon>Ascetosporea</taxon>
        <taxon>Haplosporida</taxon>
        <taxon>Bonamia</taxon>
    </lineage>
</organism>
<accession>A0ABV2AQV5</accession>
<gene>
    <name evidence="2" type="ORF">MHBO_003403</name>
</gene>
<dbReference type="EMBL" id="JBDODL010001875">
    <property type="protein sequence ID" value="MES1921869.1"/>
    <property type="molecule type" value="Genomic_DNA"/>
</dbReference>
<proteinExistence type="predicted"/>
<reference evidence="2 3" key="1">
    <citation type="journal article" date="2024" name="BMC Biol.">
        <title>Comparative genomics of Ascetosporea gives new insight into the evolutionary basis for animal parasitism in Rhizaria.</title>
        <authorList>
            <person name="Hiltunen Thoren M."/>
            <person name="Onut-Brannstrom I."/>
            <person name="Alfjorden A."/>
            <person name="Peckova H."/>
            <person name="Swords F."/>
            <person name="Hooper C."/>
            <person name="Holzer A.S."/>
            <person name="Bass D."/>
            <person name="Burki F."/>
        </authorList>
    </citation>
    <scope>NUCLEOTIDE SEQUENCE [LARGE SCALE GENOMIC DNA]</scope>
    <source>
        <strain evidence="2">20-A016</strain>
    </source>
</reference>
<dbReference type="Pfam" id="PF17285">
    <property type="entry name" value="PRMT5_TIM"/>
    <property type="match status" value="1"/>
</dbReference>
<feature type="domain" description="PRMT5 TIM barrel" evidence="1">
    <location>
        <begin position="71"/>
        <end position="213"/>
    </location>
</feature>
<dbReference type="Gene3D" id="3.20.20.150">
    <property type="entry name" value="Divalent-metal-dependent TIM barrel enzymes"/>
    <property type="match status" value="1"/>
</dbReference>
<evidence type="ECO:0000313" key="2">
    <source>
        <dbReference type="EMBL" id="MES1921869.1"/>
    </source>
</evidence>
<comment type="caution">
    <text evidence="2">The sequence shown here is derived from an EMBL/GenBank/DDBJ whole genome shotgun (WGS) entry which is preliminary data.</text>
</comment>
<evidence type="ECO:0000313" key="3">
    <source>
        <dbReference type="Proteomes" id="UP001439008"/>
    </source>
</evidence>
<dbReference type="Proteomes" id="UP001439008">
    <property type="component" value="Unassembled WGS sequence"/>
</dbReference>
<protein>
    <recommendedName>
        <fullName evidence="1">PRMT5 TIM barrel domain-containing protein</fullName>
    </recommendedName>
</protein>
<sequence length="228" mass="26791">MADQTLQIHVGVYLQSKLIDESIHFAKKNDCHFFAFDLIDDQSENEFILYSDKASDIYSWNNSVVGKLKPNFDQLDLQLKWASHLSIKYLLAWQINADILNFSRKIYKALIETPEFNGEIWIPFRIIKEDVSKSIDFFTLIPNQNNIFPVLLLDGDIDRERLDYWFSKNVRCLLIKTNQFETNEDGDPILSNFLTKTVLSFLEREINILIVSDDLNDQNDYVLKFCEF</sequence>
<evidence type="ECO:0000259" key="1">
    <source>
        <dbReference type="Pfam" id="PF17285"/>
    </source>
</evidence>
<keyword evidence="3" id="KW-1185">Reference proteome</keyword>
<dbReference type="InterPro" id="IPR035247">
    <property type="entry name" value="PRMT5_TIM"/>
</dbReference>
<name>A0ABV2AQV5_9EUKA</name>